<accession>A0A6F8ZBX4</accession>
<reference evidence="2 3" key="1">
    <citation type="submission" date="2020-02" db="EMBL/GenBank/DDBJ databases">
        <authorList>
            <person name="Hogendoorn C."/>
        </authorList>
    </citation>
    <scope>NUCLEOTIDE SEQUENCE [LARGE SCALE GENOMIC DNA]</scope>
    <source>
        <strain evidence="2">R501</strain>
    </source>
</reference>
<dbReference type="AlphaFoldDB" id="A0A6F8ZBX4"/>
<name>A0A6F8ZBX4_9FIRM</name>
<sequence>MSCHKPAPIPASSTVPAAHHQRRVRGGAGGRPVPRGRGFMRATPSGRTTPRARRHLLVRPVLDPIVCILQDCYQTAAKGA</sequence>
<gene>
    <name evidence="2" type="ORF">R50_0018</name>
</gene>
<proteinExistence type="predicted"/>
<organism evidence="2 3">
    <name type="scientific">Candidatus Hydrogenisulfobacillus filiaventi</name>
    <dbReference type="NCBI Taxonomy" id="2707344"/>
    <lineage>
        <taxon>Bacteria</taxon>
        <taxon>Bacillati</taxon>
        <taxon>Bacillota</taxon>
        <taxon>Clostridia</taxon>
        <taxon>Eubacteriales</taxon>
        <taxon>Clostridiales Family XVII. Incertae Sedis</taxon>
        <taxon>Candidatus Hydrogenisulfobacillus</taxon>
    </lineage>
</organism>
<evidence type="ECO:0000256" key="1">
    <source>
        <dbReference type="SAM" id="MobiDB-lite"/>
    </source>
</evidence>
<dbReference type="EMBL" id="LR778114">
    <property type="protein sequence ID" value="CAB1127524.1"/>
    <property type="molecule type" value="Genomic_DNA"/>
</dbReference>
<keyword evidence="3" id="KW-1185">Reference proteome</keyword>
<evidence type="ECO:0000313" key="2">
    <source>
        <dbReference type="EMBL" id="CAB1127524.1"/>
    </source>
</evidence>
<evidence type="ECO:0000313" key="3">
    <source>
        <dbReference type="Proteomes" id="UP000503399"/>
    </source>
</evidence>
<protein>
    <submittedName>
        <fullName evidence="2">Uncharacterized protein</fullName>
    </submittedName>
</protein>
<dbReference type="Proteomes" id="UP000503399">
    <property type="component" value="Chromosome"/>
</dbReference>
<dbReference type="KEGG" id="hfv:R50_0018"/>
<feature type="region of interest" description="Disordered" evidence="1">
    <location>
        <begin position="1"/>
        <end position="52"/>
    </location>
</feature>